<dbReference type="Gene3D" id="2.30.39.10">
    <property type="entry name" value="Alpha-1-antitrypsin, domain 1"/>
    <property type="match status" value="1"/>
</dbReference>
<dbReference type="Proteomes" id="UP000306985">
    <property type="component" value="Unassembled WGS sequence"/>
</dbReference>
<dbReference type="Pfam" id="PF00079">
    <property type="entry name" value="Serpin"/>
    <property type="match status" value="1"/>
</dbReference>
<organism evidence="4 5">
    <name type="scientific">Nakamurella flava</name>
    <dbReference type="NCBI Taxonomy" id="2576308"/>
    <lineage>
        <taxon>Bacteria</taxon>
        <taxon>Bacillati</taxon>
        <taxon>Actinomycetota</taxon>
        <taxon>Actinomycetes</taxon>
        <taxon>Nakamurellales</taxon>
        <taxon>Nakamurellaceae</taxon>
        <taxon>Nakamurella</taxon>
    </lineage>
</organism>
<feature type="region of interest" description="Disordered" evidence="2">
    <location>
        <begin position="1"/>
        <end position="23"/>
    </location>
</feature>
<dbReference type="InterPro" id="IPR042178">
    <property type="entry name" value="Serpin_sf_1"/>
</dbReference>
<dbReference type="PANTHER" id="PTHR11461">
    <property type="entry name" value="SERINE PROTEASE INHIBITOR, SERPIN"/>
    <property type="match status" value="1"/>
</dbReference>
<feature type="domain" description="Serpin" evidence="3">
    <location>
        <begin position="35"/>
        <end position="393"/>
    </location>
</feature>
<sequence>MTDPAPTPLRPLSAVDRTAPGDPGTARAAVAGFGAAVLRHALGAELRNTAISPYSLFMVLAMARAGARGATAAQIDAALGLDGTAAQGQAVAAVDQGISRALDRAVRMSSDGVTVRSANEMWVDRGFPVRPEFVDELAREFGVAARSADFAGDPDGMRAAINAWVAERTNDLIPDLLPAGSVTAVTELVLVNALYLKAAWMVPFRDRQEGSFTTADGSRRTVPMMQGGMPFSGSRGAGWTAVSIPYIGGGLSMTVLLPDAGIDTVLGDLPAVLDAVATGSATPAQFAVTLPAFSIDATPDAMSAVRALGVTDLFDAPDLTGITDRPLAADTLVHRCVVDVDEKGTEAAAATALLFSRGVLAQPEPLVIDRPFLFWIAESSTSAPLFLGVVADPSGAPS</sequence>
<evidence type="ECO:0000256" key="1">
    <source>
        <dbReference type="RuleBase" id="RU000411"/>
    </source>
</evidence>
<reference evidence="4 5" key="1">
    <citation type="submission" date="2019-05" db="EMBL/GenBank/DDBJ databases">
        <title>Nakamurella sp. N5BH11, whole genome shotgun sequence.</title>
        <authorList>
            <person name="Tuo L."/>
        </authorList>
    </citation>
    <scope>NUCLEOTIDE SEQUENCE [LARGE SCALE GENOMIC DNA]</scope>
    <source>
        <strain evidence="4 5">N5BH11</strain>
    </source>
</reference>
<proteinExistence type="inferred from homology"/>
<dbReference type="EMBL" id="SZZH01000007">
    <property type="protein sequence ID" value="TKV56377.1"/>
    <property type="molecule type" value="Genomic_DNA"/>
</dbReference>
<dbReference type="SUPFAM" id="SSF56574">
    <property type="entry name" value="Serpins"/>
    <property type="match status" value="1"/>
</dbReference>
<comment type="caution">
    <text evidence="4">The sequence shown here is derived from an EMBL/GenBank/DDBJ whole genome shotgun (WGS) entry which is preliminary data.</text>
</comment>
<evidence type="ECO:0000256" key="2">
    <source>
        <dbReference type="SAM" id="MobiDB-lite"/>
    </source>
</evidence>
<dbReference type="PROSITE" id="PS00284">
    <property type="entry name" value="SERPIN"/>
    <property type="match status" value="1"/>
</dbReference>
<dbReference type="InterPro" id="IPR036186">
    <property type="entry name" value="Serpin_sf"/>
</dbReference>
<dbReference type="InterPro" id="IPR023796">
    <property type="entry name" value="Serpin_dom"/>
</dbReference>
<evidence type="ECO:0000313" key="4">
    <source>
        <dbReference type="EMBL" id="TKV56377.1"/>
    </source>
</evidence>
<comment type="similarity">
    <text evidence="1">Belongs to the serpin family.</text>
</comment>
<gene>
    <name evidence="4" type="ORF">FDO65_20685</name>
</gene>
<accession>A0A4U6Q918</accession>
<protein>
    <submittedName>
        <fullName evidence="4">Serpin family protein</fullName>
    </submittedName>
</protein>
<dbReference type="InterPro" id="IPR042185">
    <property type="entry name" value="Serpin_sf_2"/>
</dbReference>
<dbReference type="InterPro" id="IPR000215">
    <property type="entry name" value="Serpin_fam"/>
</dbReference>
<dbReference type="AlphaFoldDB" id="A0A4U6Q918"/>
<dbReference type="InterPro" id="IPR023795">
    <property type="entry name" value="Serpin_CS"/>
</dbReference>
<dbReference type="PANTHER" id="PTHR11461:SF211">
    <property type="entry name" value="GH10112P-RELATED"/>
    <property type="match status" value="1"/>
</dbReference>
<dbReference type="GO" id="GO:0004867">
    <property type="term" value="F:serine-type endopeptidase inhibitor activity"/>
    <property type="evidence" value="ECO:0007669"/>
    <property type="project" value="InterPro"/>
</dbReference>
<keyword evidence="5" id="KW-1185">Reference proteome</keyword>
<dbReference type="OrthoDB" id="9764871at2"/>
<evidence type="ECO:0000313" key="5">
    <source>
        <dbReference type="Proteomes" id="UP000306985"/>
    </source>
</evidence>
<dbReference type="Gene3D" id="3.30.497.10">
    <property type="entry name" value="Antithrombin, subunit I, domain 2"/>
    <property type="match status" value="1"/>
</dbReference>
<name>A0A4U6Q918_9ACTN</name>
<dbReference type="SMART" id="SM00093">
    <property type="entry name" value="SERPIN"/>
    <property type="match status" value="1"/>
</dbReference>
<dbReference type="GO" id="GO:0005615">
    <property type="term" value="C:extracellular space"/>
    <property type="evidence" value="ECO:0007669"/>
    <property type="project" value="InterPro"/>
</dbReference>
<evidence type="ECO:0000259" key="3">
    <source>
        <dbReference type="SMART" id="SM00093"/>
    </source>
</evidence>
<dbReference type="RefSeq" id="WP_137451646.1">
    <property type="nucleotide sequence ID" value="NZ_SZZH01000007.1"/>
</dbReference>